<gene>
    <name evidence="11 12" type="primary">LOC116304912</name>
</gene>
<dbReference type="PANTHER" id="PTHR43675:SF8">
    <property type="entry name" value="ARSENITE METHYLTRANSFERASE"/>
    <property type="match status" value="1"/>
</dbReference>
<sequence length="373" mass="41323">MSCCGKQADKPCDKGIKESVKEYYGKRLKTTEDLQTNVCTQPCGKIPQHVKDALKMCHDEVISKYYGCGLVFPEVLEGTNVLDLGSGSGRDCFVLSKMVGEKGHVVGVDMTQEQIDVANKYHDYHAEKFGYSKPNTQFILGDIENLGEAGIKDGSVDVIVSNCVVNLTSNKKSVLQESFRVLKEGGELYFSDVYADRHLSDDIRKHEVLWGECIAGALWWRELVDLCKEVGLSGPYLVDGNKTVVEKEELKKVLGDAAFVSATYRLFKVPRLDDNEDGFEATYKGSIEGFPEKYKFDVFHTFETGKPQDISANMADILRQSRYASHFDVTSSSSAPKEPVRDAYAIADPFKGLGIEMTNNKTAKSCCGSKPCC</sequence>
<dbReference type="EC" id="2.1.1.137" evidence="4"/>
<dbReference type="InterPro" id="IPR029063">
    <property type="entry name" value="SAM-dependent_MTases_sf"/>
</dbReference>
<keyword evidence="1" id="KW-0808">Transferase</keyword>
<dbReference type="InterPro" id="IPR025714">
    <property type="entry name" value="Methyltranfer_dom"/>
</dbReference>
<comment type="catalytic activity">
    <reaction evidence="8">
        <text>arsenic triglutathione + 3 [thioredoxin]-dithiol + 3 S-adenosyl-L-methionine = trimethylarsine + 3 [thioredoxin]-disulfide + 3 glutathione + 3 S-adenosyl-L-homocysteine + 3 H(+)</text>
        <dbReference type="Rhea" id="RHEA:69432"/>
        <dbReference type="Rhea" id="RHEA-COMP:10698"/>
        <dbReference type="Rhea" id="RHEA-COMP:10700"/>
        <dbReference type="ChEBI" id="CHEBI:15378"/>
        <dbReference type="ChEBI" id="CHEBI:27130"/>
        <dbReference type="ChEBI" id="CHEBI:29950"/>
        <dbReference type="ChEBI" id="CHEBI:50058"/>
        <dbReference type="ChEBI" id="CHEBI:57856"/>
        <dbReference type="ChEBI" id="CHEBI:57925"/>
        <dbReference type="ChEBI" id="CHEBI:59789"/>
        <dbReference type="ChEBI" id="CHEBI:183640"/>
        <dbReference type="EC" id="2.1.1.137"/>
    </reaction>
</comment>
<reference evidence="11 12" key="1">
    <citation type="submission" date="2025-04" db="UniProtKB">
        <authorList>
            <consortium name="RefSeq"/>
        </authorList>
    </citation>
    <scope>IDENTIFICATION</scope>
    <source>
        <tissue evidence="11 12">Tentacle</tissue>
    </source>
</reference>
<organism evidence="10 12">
    <name type="scientific">Actinia tenebrosa</name>
    <name type="common">Australian red waratah sea anemone</name>
    <dbReference type="NCBI Taxonomy" id="6105"/>
    <lineage>
        <taxon>Eukaryota</taxon>
        <taxon>Metazoa</taxon>
        <taxon>Cnidaria</taxon>
        <taxon>Anthozoa</taxon>
        <taxon>Hexacorallia</taxon>
        <taxon>Actiniaria</taxon>
        <taxon>Actiniidae</taxon>
        <taxon>Actinia</taxon>
    </lineage>
</organism>
<evidence type="ECO:0000256" key="7">
    <source>
        <dbReference type="ARBA" id="ARBA00047943"/>
    </source>
</evidence>
<protein>
    <recommendedName>
        <fullName evidence="5">Arsenite methyltransferase</fullName>
        <ecNumber evidence="4">2.1.1.137</ecNumber>
    </recommendedName>
</protein>
<dbReference type="InterPro" id="IPR026669">
    <property type="entry name" value="Arsenite_MeTrfase-like"/>
</dbReference>
<dbReference type="GeneID" id="116304912"/>
<dbReference type="PANTHER" id="PTHR43675">
    <property type="entry name" value="ARSENITE METHYLTRANSFERASE"/>
    <property type="match status" value="1"/>
</dbReference>
<dbReference type="RefSeq" id="XP_031570578.1">
    <property type="nucleotide sequence ID" value="XM_031714718.1"/>
</dbReference>
<evidence type="ECO:0000256" key="2">
    <source>
        <dbReference type="ARBA" id="ARBA00022691"/>
    </source>
</evidence>
<dbReference type="Gene3D" id="3.40.50.150">
    <property type="entry name" value="Vaccinia Virus protein VP39"/>
    <property type="match status" value="1"/>
</dbReference>
<evidence type="ECO:0000313" key="10">
    <source>
        <dbReference type="Proteomes" id="UP000515163"/>
    </source>
</evidence>
<comment type="catalytic activity">
    <reaction evidence="6">
        <text>arsenic triglutathione + [thioredoxin]-dithiol + S-adenosyl-L-methionine + 2 H2O = methylarsonous acid + [thioredoxin]-disulfide + 3 glutathione + S-adenosyl-L-homocysteine + H(+)</text>
        <dbReference type="Rhea" id="RHEA:69460"/>
        <dbReference type="Rhea" id="RHEA-COMP:10698"/>
        <dbReference type="Rhea" id="RHEA-COMP:10700"/>
        <dbReference type="ChEBI" id="CHEBI:15377"/>
        <dbReference type="ChEBI" id="CHEBI:15378"/>
        <dbReference type="ChEBI" id="CHEBI:17826"/>
        <dbReference type="ChEBI" id="CHEBI:29950"/>
        <dbReference type="ChEBI" id="CHEBI:50058"/>
        <dbReference type="ChEBI" id="CHEBI:57856"/>
        <dbReference type="ChEBI" id="CHEBI:57925"/>
        <dbReference type="ChEBI" id="CHEBI:59789"/>
        <dbReference type="ChEBI" id="CHEBI:183640"/>
        <dbReference type="EC" id="2.1.1.137"/>
    </reaction>
</comment>
<dbReference type="KEGG" id="aten:116304912"/>
<dbReference type="Gene3D" id="3.40.5.100">
    <property type="match status" value="1"/>
</dbReference>
<evidence type="ECO:0000256" key="5">
    <source>
        <dbReference type="ARBA" id="ARBA00034545"/>
    </source>
</evidence>
<dbReference type="AlphaFoldDB" id="A0A6P8IX11"/>
<feature type="domain" description="Methyltransferase" evidence="9">
    <location>
        <begin position="77"/>
        <end position="229"/>
    </location>
</feature>
<dbReference type="OrthoDB" id="8300214at2759"/>
<dbReference type="GO" id="GO:0030791">
    <property type="term" value="F:arsenite methyltransferase activity"/>
    <property type="evidence" value="ECO:0007669"/>
    <property type="project" value="UniProtKB-EC"/>
</dbReference>
<dbReference type="RefSeq" id="XP_031570570.1">
    <property type="nucleotide sequence ID" value="XM_031714710.1"/>
</dbReference>
<name>A0A6P8IX11_ACTTE</name>
<dbReference type="CDD" id="cd02440">
    <property type="entry name" value="AdoMet_MTases"/>
    <property type="match status" value="1"/>
</dbReference>
<dbReference type="SUPFAM" id="SSF53335">
    <property type="entry name" value="S-adenosyl-L-methionine-dependent methyltransferases"/>
    <property type="match status" value="1"/>
</dbReference>
<accession>A0A6P8IX11</accession>
<comment type="catalytic activity">
    <reaction evidence="7">
        <text>arsenic triglutathione + 2 [thioredoxin]-dithiol + 2 S-adenosyl-L-methionine + H2O = dimethylarsinous acid + 2 [thioredoxin]-disulfide + 3 glutathione + 2 S-adenosyl-L-homocysteine + 2 H(+)</text>
        <dbReference type="Rhea" id="RHEA:69464"/>
        <dbReference type="Rhea" id="RHEA-COMP:10698"/>
        <dbReference type="Rhea" id="RHEA-COMP:10700"/>
        <dbReference type="ChEBI" id="CHEBI:15377"/>
        <dbReference type="ChEBI" id="CHEBI:15378"/>
        <dbReference type="ChEBI" id="CHEBI:23808"/>
        <dbReference type="ChEBI" id="CHEBI:29950"/>
        <dbReference type="ChEBI" id="CHEBI:50058"/>
        <dbReference type="ChEBI" id="CHEBI:57856"/>
        <dbReference type="ChEBI" id="CHEBI:57925"/>
        <dbReference type="ChEBI" id="CHEBI:59789"/>
        <dbReference type="ChEBI" id="CHEBI:183640"/>
        <dbReference type="EC" id="2.1.1.137"/>
    </reaction>
</comment>
<dbReference type="Pfam" id="PF13847">
    <property type="entry name" value="Methyltransf_31"/>
    <property type="match status" value="1"/>
</dbReference>
<keyword evidence="10" id="KW-1185">Reference proteome</keyword>
<evidence type="ECO:0000313" key="12">
    <source>
        <dbReference type="RefSeq" id="XP_031570578.1"/>
    </source>
</evidence>
<proteinExistence type="inferred from homology"/>
<evidence type="ECO:0000256" key="4">
    <source>
        <dbReference type="ARBA" id="ARBA00034521"/>
    </source>
</evidence>
<evidence type="ECO:0000256" key="6">
    <source>
        <dbReference type="ARBA" id="ARBA00047941"/>
    </source>
</evidence>
<evidence type="ECO:0000256" key="8">
    <source>
        <dbReference type="ARBA" id="ARBA00048428"/>
    </source>
</evidence>
<evidence type="ECO:0000256" key="1">
    <source>
        <dbReference type="ARBA" id="ARBA00022679"/>
    </source>
</evidence>
<dbReference type="Proteomes" id="UP000515163">
    <property type="component" value="Unplaced"/>
</dbReference>
<evidence type="ECO:0000256" key="3">
    <source>
        <dbReference type="ARBA" id="ARBA00034487"/>
    </source>
</evidence>
<comment type="similarity">
    <text evidence="3">Belongs to the methyltransferase superfamily. Arsenite methyltransferase family.</text>
</comment>
<evidence type="ECO:0000313" key="11">
    <source>
        <dbReference type="RefSeq" id="XP_031570570.1"/>
    </source>
</evidence>
<evidence type="ECO:0000259" key="9">
    <source>
        <dbReference type="Pfam" id="PF13847"/>
    </source>
</evidence>
<keyword evidence="2" id="KW-0949">S-adenosyl-L-methionine</keyword>